<feature type="compositionally biased region" description="Basic and acidic residues" evidence="1">
    <location>
        <begin position="83"/>
        <end position="99"/>
    </location>
</feature>
<accession>X6LG59</accession>
<proteinExistence type="predicted"/>
<feature type="compositionally biased region" description="Low complexity" evidence="1">
    <location>
        <begin position="61"/>
        <end position="72"/>
    </location>
</feature>
<keyword evidence="3" id="KW-1185">Reference proteome</keyword>
<protein>
    <submittedName>
        <fullName evidence="2">Uncharacterized protein</fullName>
    </submittedName>
</protein>
<evidence type="ECO:0000313" key="2">
    <source>
        <dbReference type="EMBL" id="ETO00346.1"/>
    </source>
</evidence>
<dbReference type="Proteomes" id="UP000023152">
    <property type="component" value="Unassembled WGS sequence"/>
</dbReference>
<sequence length="135" mass="15248">NDNALDSKTWESIGQMANQGYEAKPICKLSDNGKCNMATEKMKSADVKVESKETTEASVQTPKTTTTAAAKTEGNKASVIQRLCDRQRERERDSTIEDGAEAKPKKRVYADTRVVEKEWQCKVQDVWKIRCTFRV</sequence>
<name>X6LG59_RETFI</name>
<gene>
    <name evidence="2" type="ORF">RFI_37101</name>
</gene>
<feature type="compositionally biased region" description="Basic and acidic residues" evidence="1">
    <location>
        <begin position="46"/>
        <end position="55"/>
    </location>
</feature>
<organism evidence="2 3">
    <name type="scientific">Reticulomyxa filosa</name>
    <dbReference type="NCBI Taxonomy" id="46433"/>
    <lineage>
        <taxon>Eukaryota</taxon>
        <taxon>Sar</taxon>
        <taxon>Rhizaria</taxon>
        <taxon>Retaria</taxon>
        <taxon>Foraminifera</taxon>
        <taxon>Monothalamids</taxon>
        <taxon>Reticulomyxidae</taxon>
        <taxon>Reticulomyxa</taxon>
    </lineage>
</organism>
<reference evidence="2 3" key="1">
    <citation type="journal article" date="2013" name="Curr. Biol.">
        <title>The Genome of the Foraminiferan Reticulomyxa filosa.</title>
        <authorList>
            <person name="Glockner G."/>
            <person name="Hulsmann N."/>
            <person name="Schleicher M."/>
            <person name="Noegel A.A."/>
            <person name="Eichinger L."/>
            <person name="Gallinger C."/>
            <person name="Pawlowski J."/>
            <person name="Sierra R."/>
            <person name="Euteneuer U."/>
            <person name="Pillet L."/>
            <person name="Moustafa A."/>
            <person name="Platzer M."/>
            <person name="Groth M."/>
            <person name="Szafranski K."/>
            <person name="Schliwa M."/>
        </authorList>
    </citation>
    <scope>NUCLEOTIDE SEQUENCE [LARGE SCALE GENOMIC DNA]</scope>
</reference>
<feature type="non-terminal residue" evidence="2">
    <location>
        <position position="1"/>
    </location>
</feature>
<comment type="caution">
    <text evidence="2">The sequence shown here is derived from an EMBL/GenBank/DDBJ whole genome shotgun (WGS) entry which is preliminary data.</text>
</comment>
<feature type="region of interest" description="Disordered" evidence="1">
    <location>
        <begin position="46"/>
        <end position="99"/>
    </location>
</feature>
<evidence type="ECO:0000313" key="3">
    <source>
        <dbReference type="Proteomes" id="UP000023152"/>
    </source>
</evidence>
<dbReference type="AlphaFoldDB" id="X6LG59"/>
<evidence type="ECO:0000256" key="1">
    <source>
        <dbReference type="SAM" id="MobiDB-lite"/>
    </source>
</evidence>
<dbReference type="EMBL" id="ASPP01041307">
    <property type="protein sequence ID" value="ETO00346.1"/>
    <property type="molecule type" value="Genomic_DNA"/>
</dbReference>